<keyword evidence="4" id="KW-0547">Nucleotide-binding</keyword>
<protein>
    <submittedName>
        <fullName evidence="4">Helicase-associated domain-containing protein</fullName>
    </submittedName>
</protein>
<dbReference type="InterPro" id="IPR026881">
    <property type="entry name" value="WYL_dom"/>
</dbReference>
<evidence type="ECO:0000256" key="1">
    <source>
        <dbReference type="SAM" id="MobiDB-lite"/>
    </source>
</evidence>
<dbReference type="InterPro" id="IPR032830">
    <property type="entry name" value="XPB/Ssl2_N"/>
</dbReference>
<gene>
    <name evidence="4" type="ORF">ACFPC0_06635</name>
</gene>
<feature type="compositionally biased region" description="Pro residues" evidence="1">
    <location>
        <begin position="497"/>
        <end position="509"/>
    </location>
</feature>
<reference evidence="5" key="1">
    <citation type="journal article" date="2019" name="Int. J. Syst. Evol. Microbiol.">
        <title>The Global Catalogue of Microorganisms (GCM) 10K type strain sequencing project: providing services to taxonomists for standard genome sequencing and annotation.</title>
        <authorList>
            <consortium name="The Broad Institute Genomics Platform"/>
            <consortium name="The Broad Institute Genome Sequencing Center for Infectious Disease"/>
            <person name="Wu L."/>
            <person name="Ma J."/>
        </authorList>
    </citation>
    <scope>NUCLEOTIDE SEQUENCE [LARGE SCALE GENOMIC DNA]</scope>
    <source>
        <strain evidence="5">PCU 347</strain>
    </source>
</reference>
<organism evidence="4 5">
    <name type="scientific">Streptomyces andamanensis</name>
    <dbReference type="NCBI Taxonomy" id="1565035"/>
    <lineage>
        <taxon>Bacteria</taxon>
        <taxon>Bacillati</taxon>
        <taxon>Actinomycetota</taxon>
        <taxon>Actinomycetes</taxon>
        <taxon>Kitasatosporales</taxon>
        <taxon>Streptomycetaceae</taxon>
        <taxon>Streptomyces</taxon>
    </lineage>
</organism>
<comment type="caution">
    <text evidence="4">The sequence shown here is derived from an EMBL/GenBank/DDBJ whole genome shotgun (WGS) entry which is preliminary data.</text>
</comment>
<sequence length="857" mass="89569">MSSDEKPVAVPRSLAEDLRARDDASLTALLRSRPDLITPVPADLTQLATRAGTRASVVRALERLDRFALQTAEALAVAADPAAYGELLGLMAGDEGDGAVAAALPRALATLREQALVWGDDDRLRLVRTARELLAPSAQHPSPTGLGPTVQEATAGMSPGRIQEIVAAAGLPSTHDSVSAAAALTALFADRKRMAALLADLPEDSLEVLDRLVWGPPYGQVTADPAPRLRRLLDRGLLLPTAPGTVVLPREVALHLRAGRAHRAPEPLPPAVEAAAAHSAQVVDATAAGQAYTALATVEELLKDWDEGGPNVLRAGGLSVRDLKRAAVALDVAEPVAAFWIELAYAAGLLASDGDVDERYAATPAYDEWRERPAAERWALLAQAWLAATRTPGVAGGRDAKDRVLSALGPGLDRSAAPEVRHRVLALLAGLPQGTAPVAESVLARLRWERPLRGAQRDHEHDLRERLARWTLSEAELLGVTGRGALSAHGRALLGAPPAPEAVPAPEPTGPGDKLPVHHHRGTGVPQAQQSAQAVPTTQAARAAAAEAAARLLAPLLPEPLDHVLLQADLTAVAPGPLRRPLADTLGVLADVESKGGATVYRFTPASVRRALDAGRTAADLHAFLGQHSRTPVPQPLAYLIDDVARRHGHLRVGAASAYVRCDDDALLNEILADKRSAGLRLRRLAPTVLATPADPAALLEGLRAMGYAPAAESAEGDVLIARADSHRTPPRTAPEPVPDGPPLPDATLLSAAVRAIRAGDLASTAPRKPSATATADGGLPRTTAAETLATVQAAVLTGEALWIGYVNAEGTAGQHVIAPIRVEGGFVTAYDHTADEVRTYPLHRITGVAELEADTG</sequence>
<dbReference type="PROSITE" id="PS52050">
    <property type="entry name" value="WYL"/>
    <property type="match status" value="1"/>
</dbReference>
<feature type="region of interest" description="Disordered" evidence="1">
    <location>
        <begin position="495"/>
        <end position="537"/>
    </location>
</feature>
<keyword evidence="4" id="KW-0067">ATP-binding</keyword>
<proteinExistence type="predicted"/>
<feature type="domain" description="Helicase XPB/Ssl2 N-terminal" evidence="3">
    <location>
        <begin position="564"/>
        <end position="686"/>
    </location>
</feature>
<dbReference type="GO" id="GO:0004386">
    <property type="term" value="F:helicase activity"/>
    <property type="evidence" value="ECO:0007669"/>
    <property type="project" value="UniProtKB-KW"/>
</dbReference>
<feature type="compositionally biased region" description="Low complexity" evidence="1">
    <location>
        <begin position="525"/>
        <end position="537"/>
    </location>
</feature>
<dbReference type="RefSeq" id="WP_381737336.1">
    <property type="nucleotide sequence ID" value="NZ_JBHSDP010000008.1"/>
</dbReference>
<feature type="domain" description="WYL" evidence="2">
    <location>
        <begin position="787"/>
        <end position="849"/>
    </location>
</feature>
<dbReference type="EMBL" id="JBHSDP010000008">
    <property type="protein sequence ID" value="MFC4327505.1"/>
    <property type="molecule type" value="Genomic_DNA"/>
</dbReference>
<evidence type="ECO:0000313" key="4">
    <source>
        <dbReference type="EMBL" id="MFC4327505.1"/>
    </source>
</evidence>
<keyword evidence="4" id="KW-0378">Hydrolase</keyword>
<evidence type="ECO:0000259" key="2">
    <source>
        <dbReference type="Pfam" id="PF13280"/>
    </source>
</evidence>
<dbReference type="Pfam" id="PF13625">
    <property type="entry name" value="Helicase_C_3"/>
    <property type="match status" value="1"/>
</dbReference>
<accession>A0ABV8TA68</accession>
<keyword evidence="4" id="KW-0347">Helicase</keyword>
<evidence type="ECO:0000313" key="5">
    <source>
        <dbReference type="Proteomes" id="UP001595824"/>
    </source>
</evidence>
<name>A0ABV8TA68_9ACTN</name>
<dbReference type="Pfam" id="PF13280">
    <property type="entry name" value="WYL"/>
    <property type="match status" value="1"/>
</dbReference>
<keyword evidence="5" id="KW-1185">Reference proteome</keyword>
<evidence type="ECO:0000259" key="3">
    <source>
        <dbReference type="Pfam" id="PF13625"/>
    </source>
</evidence>
<dbReference type="Proteomes" id="UP001595824">
    <property type="component" value="Unassembled WGS sequence"/>
</dbReference>